<dbReference type="Proteomes" id="UP000196778">
    <property type="component" value="Unassembled WGS sequence"/>
</dbReference>
<dbReference type="AlphaFoldDB" id="A0A1R4JIY4"/>
<evidence type="ECO:0000313" key="3">
    <source>
        <dbReference type="Proteomes" id="UP000196778"/>
    </source>
</evidence>
<accession>A0A1R4JIY4</accession>
<dbReference type="RefSeq" id="WP_087137117.1">
    <property type="nucleotide sequence ID" value="NZ_FUKR01000042.1"/>
</dbReference>
<dbReference type="EMBL" id="FUKR01000042">
    <property type="protein sequence ID" value="SJN31977.1"/>
    <property type="molecule type" value="Genomic_DNA"/>
</dbReference>
<gene>
    <name evidence="2" type="ORF">FM119_07810</name>
</gene>
<dbReference type="InterPro" id="IPR000073">
    <property type="entry name" value="AB_hydrolase_1"/>
</dbReference>
<keyword evidence="3" id="KW-1185">Reference proteome</keyword>
<dbReference type="OrthoDB" id="9804723at2"/>
<protein>
    <submittedName>
        <fullName evidence="2">Hydrolase</fullName>
    </submittedName>
</protein>
<dbReference type="GO" id="GO:0016787">
    <property type="term" value="F:hydrolase activity"/>
    <property type="evidence" value="ECO:0007669"/>
    <property type="project" value="UniProtKB-KW"/>
</dbReference>
<dbReference type="InterPro" id="IPR029058">
    <property type="entry name" value="AB_hydrolase_fold"/>
</dbReference>
<dbReference type="Pfam" id="PF00561">
    <property type="entry name" value="Abhydrolase_1"/>
    <property type="match status" value="1"/>
</dbReference>
<keyword evidence="2" id="KW-0378">Hydrolase</keyword>
<dbReference type="SUPFAM" id="SSF53474">
    <property type="entry name" value="alpha/beta-Hydrolases"/>
    <property type="match status" value="1"/>
</dbReference>
<evidence type="ECO:0000313" key="2">
    <source>
        <dbReference type="EMBL" id="SJN31977.1"/>
    </source>
</evidence>
<feature type="domain" description="AB hydrolase-1" evidence="1">
    <location>
        <begin position="34"/>
        <end position="129"/>
    </location>
</feature>
<dbReference type="Gene3D" id="3.40.50.1820">
    <property type="entry name" value="alpha/beta hydrolase"/>
    <property type="match status" value="1"/>
</dbReference>
<evidence type="ECO:0000259" key="1">
    <source>
        <dbReference type="Pfam" id="PF00561"/>
    </source>
</evidence>
<name>A0A1R4JIY4_9MICO</name>
<organism evidence="2 3">
    <name type="scientific">Mycetocola reblochoni REB411</name>
    <dbReference type="NCBI Taxonomy" id="1255698"/>
    <lineage>
        <taxon>Bacteria</taxon>
        <taxon>Bacillati</taxon>
        <taxon>Actinomycetota</taxon>
        <taxon>Actinomycetes</taxon>
        <taxon>Micrococcales</taxon>
        <taxon>Microbacteriaceae</taxon>
        <taxon>Mycetocola</taxon>
    </lineage>
</organism>
<reference evidence="3" key="1">
    <citation type="submission" date="2017-02" db="EMBL/GenBank/DDBJ databases">
        <authorList>
            <person name="Dridi B."/>
        </authorList>
    </citation>
    <scope>NUCLEOTIDE SEQUENCE [LARGE SCALE GENOMIC DNA]</scope>
    <source>
        <strain evidence="3">EB411</strain>
    </source>
</reference>
<proteinExistence type="predicted"/>
<dbReference type="PANTHER" id="PTHR43329">
    <property type="entry name" value="EPOXIDE HYDROLASE"/>
    <property type="match status" value="1"/>
</dbReference>
<sequence>MTPEFDPPFTVRSPDGTRLAVYRAGAPDAPVVHAVHGFASSAVLNWQTSGWVRVLVRAGFAVLAHDQRGHGASDAPHDPEAYTMTALSADAAAVQDAVGVRPSLYLGYSLGARVGWRLGLDEPERSEALFLGGMPLGNSMRGFDADAARAVLAGRDVALDRLTRAYLDMAAAVQGNDPAALIALADGLRLADPVEVPPSPPRLRGLAVGEDDGLLADNRTIAEQIGVALTVLPGRGHISAVTSRPFKDAVLAVLGAGA</sequence>